<proteinExistence type="predicted"/>
<dbReference type="Gene3D" id="3.40.50.1820">
    <property type="entry name" value="alpha/beta hydrolase"/>
    <property type="match status" value="1"/>
</dbReference>
<keyword evidence="2" id="KW-0378">Hydrolase</keyword>
<dbReference type="OrthoDB" id="438440at2759"/>
<evidence type="ECO:0000313" key="5">
    <source>
        <dbReference type="Proteomes" id="UP000037136"/>
    </source>
</evidence>
<sequence>MCSLVTRSRARQRPVSSASATALTIPRRHVPTLNHDTLPLFAIAVIMRLAWTLVGPVVLASSSGPVAASIPTPLFGDLERLSRIADIAYCVGNSGVRKPFHCLSHCSDFPELSLVTSWHTGLLLGDSCGYIALDRAGPDILVVFRGTYSVTNTIADLSTVPQPYMPYPGPDGGRPGLECTNCSVHTGFFQSWRSARRLVLPELEALKAEYPTAAVQLVGHSLGGAVACLAALELKVSLGWHDVRVSTFGEPRLGNDGLARFVDSVFHLDRGLDVASWSYRRVTHVDDPVPLLPWDEWGYSSHAGEIYISKPDLAPTEYDLRPCVGDGDAECSTGARRAVRQTLPRHHLVRRGADTTLLGPWPPLFAHRDYFWRLGLCVPGGDPANWGRSPASPMPDEL</sequence>
<dbReference type="PANTHER" id="PTHR46640">
    <property type="entry name" value="TRIACYLGLYCEROL LIPASE, PUTATIVE (AFU_ORTHOLOGUE AFUA_6G06510)-RELATED"/>
    <property type="match status" value="1"/>
</dbReference>
<keyword evidence="5" id="KW-1185">Reference proteome</keyword>
<name>A0A2A9PMG3_OPHUN</name>
<organism evidence="4 5">
    <name type="scientific">Ophiocordyceps unilateralis</name>
    <name type="common">Zombie-ant fungus</name>
    <name type="synonym">Torrubia unilateralis</name>
    <dbReference type="NCBI Taxonomy" id="268505"/>
    <lineage>
        <taxon>Eukaryota</taxon>
        <taxon>Fungi</taxon>
        <taxon>Dikarya</taxon>
        <taxon>Ascomycota</taxon>
        <taxon>Pezizomycotina</taxon>
        <taxon>Sordariomycetes</taxon>
        <taxon>Hypocreomycetidae</taxon>
        <taxon>Hypocreales</taxon>
        <taxon>Ophiocordycipitaceae</taxon>
        <taxon>Ophiocordyceps</taxon>
    </lineage>
</organism>
<gene>
    <name evidence="4" type="ORF">XA68_13130</name>
</gene>
<comment type="caution">
    <text evidence="4">The sequence shown here is derived from an EMBL/GenBank/DDBJ whole genome shotgun (WGS) entry which is preliminary data.</text>
</comment>
<dbReference type="EMBL" id="LAZP02000025">
    <property type="protein sequence ID" value="PFH62548.1"/>
    <property type="molecule type" value="Genomic_DNA"/>
</dbReference>
<evidence type="ECO:0000256" key="1">
    <source>
        <dbReference type="ARBA" id="ARBA00022729"/>
    </source>
</evidence>
<dbReference type="InterPro" id="IPR002921">
    <property type="entry name" value="Fungal_lipase-type"/>
</dbReference>
<reference evidence="4 5" key="1">
    <citation type="journal article" date="2015" name="BMC Genomics">
        <title>Gene expression during zombie ant biting behavior reflects the complexity underlying fungal parasitic behavioral manipulation.</title>
        <authorList>
            <person name="de Bekker C."/>
            <person name="Ohm R.A."/>
            <person name="Loreto R.G."/>
            <person name="Sebastian A."/>
            <person name="Albert I."/>
            <person name="Merrow M."/>
            <person name="Brachmann A."/>
            <person name="Hughes D.P."/>
        </authorList>
    </citation>
    <scope>NUCLEOTIDE SEQUENCE [LARGE SCALE GENOMIC DNA]</scope>
    <source>
        <strain evidence="4 5">SC16a</strain>
    </source>
</reference>
<dbReference type="InterPro" id="IPR051299">
    <property type="entry name" value="AB_hydrolase_lip/est"/>
</dbReference>
<dbReference type="InterPro" id="IPR029058">
    <property type="entry name" value="AB_hydrolase_fold"/>
</dbReference>
<evidence type="ECO:0000259" key="3">
    <source>
        <dbReference type="Pfam" id="PF01764"/>
    </source>
</evidence>
<dbReference type="PANTHER" id="PTHR46640:SF1">
    <property type="entry name" value="FUNGAL LIPASE-LIKE DOMAIN-CONTAINING PROTEIN-RELATED"/>
    <property type="match status" value="1"/>
</dbReference>
<keyword evidence="1" id="KW-0732">Signal</keyword>
<dbReference type="AlphaFoldDB" id="A0A2A9PMG3"/>
<evidence type="ECO:0000256" key="2">
    <source>
        <dbReference type="ARBA" id="ARBA00022801"/>
    </source>
</evidence>
<accession>A0A2A9PMG3</accession>
<dbReference type="GO" id="GO:0016787">
    <property type="term" value="F:hydrolase activity"/>
    <property type="evidence" value="ECO:0007669"/>
    <property type="project" value="UniProtKB-KW"/>
</dbReference>
<dbReference type="STRING" id="268505.A0A2A9PMG3"/>
<dbReference type="SUPFAM" id="SSF53474">
    <property type="entry name" value="alpha/beta-Hydrolases"/>
    <property type="match status" value="1"/>
</dbReference>
<feature type="domain" description="Fungal lipase-type" evidence="3">
    <location>
        <begin position="142"/>
        <end position="294"/>
    </location>
</feature>
<reference evidence="4 5" key="2">
    <citation type="journal article" date="2017" name="Sci. Rep.">
        <title>Ant-infecting Ophiocordyceps genomes reveal a high diversity of potential behavioral manipulation genes and a possible major role for enterotoxins.</title>
        <authorList>
            <person name="de Bekker C."/>
            <person name="Ohm R.A."/>
            <person name="Evans H.C."/>
            <person name="Brachmann A."/>
            <person name="Hughes D.P."/>
        </authorList>
    </citation>
    <scope>NUCLEOTIDE SEQUENCE [LARGE SCALE GENOMIC DNA]</scope>
    <source>
        <strain evidence="4 5">SC16a</strain>
    </source>
</reference>
<protein>
    <recommendedName>
        <fullName evidence="3">Fungal lipase-type domain-containing protein</fullName>
    </recommendedName>
</protein>
<evidence type="ECO:0000313" key="4">
    <source>
        <dbReference type="EMBL" id="PFH62548.1"/>
    </source>
</evidence>
<dbReference type="GO" id="GO:0006629">
    <property type="term" value="P:lipid metabolic process"/>
    <property type="evidence" value="ECO:0007669"/>
    <property type="project" value="InterPro"/>
</dbReference>
<dbReference type="CDD" id="cd00519">
    <property type="entry name" value="Lipase_3"/>
    <property type="match status" value="1"/>
</dbReference>
<dbReference type="Pfam" id="PF01764">
    <property type="entry name" value="Lipase_3"/>
    <property type="match status" value="1"/>
</dbReference>
<dbReference type="Proteomes" id="UP000037136">
    <property type="component" value="Unassembled WGS sequence"/>
</dbReference>